<reference evidence="1 2" key="1">
    <citation type="submission" date="2021-01" db="EMBL/GenBank/DDBJ databases">
        <title>Whole genome shotgun sequence of Actinoplanes durhamensis NBRC 14914.</title>
        <authorList>
            <person name="Komaki H."/>
            <person name="Tamura T."/>
        </authorList>
    </citation>
    <scope>NUCLEOTIDE SEQUENCE [LARGE SCALE GENOMIC DNA]</scope>
    <source>
        <strain evidence="1 2">NBRC 14914</strain>
    </source>
</reference>
<dbReference type="CDD" id="cd00377">
    <property type="entry name" value="ICL_PEPM"/>
    <property type="match status" value="1"/>
</dbReference>
<dbReference type="SUPFAM" id="SSF51621">
    <property type="entry name" value="Phosphoenolpyruvate/pyruvate domain"/>
    <property type="match status" value="1"/>
</dbReference>
<dbReference type="Pfam" id="PF13714">
    <property type="entry name" value="PEP_mutase"/>
    <property type="match status" value="1"/>
</dbReference>
<dbReference type="PANTHER" id="PTHR42905:SF16">
    <property type="entry name" value="CARBOXYPHOSPHONOENOLPYRUVATE PHOSPHONOMUTASE-LIKE PROTEIN (AFU_ORTHOLOGUE AFUA_5G07230)"/>
    <property type="match status" value="1"/>
</dbReference>
<dbReference type="PANTHER" id="PTHR42905">
    <property type="entry name" value="PHOSPHOENOLPYRUVATE CARBOXYLASE"/>
    <property type="match status" value="1"/>
</dbReference>
<dbReference type="EMBL" id="BOML01000066">
    <property type="protein sequence ID" value="GIE06700.1"/>
    <property type="molecule type" value="Genomic_DNA"/>
</dbReference>
<dbReference type="RefSeq" id="WP_203734551.1">
    <property type="nucleotide sequence ID" value="NZ_BAAATX010000019.1"/>
</dbReference>
<dbReference type="InterPro" id="IPR040442">
    <property type="entry name" value="Pyrv_kinase-like_dom_sf"/>
</dbReference>
<dbReference type="Gene3D" id="3.20.20.60">
    <property type="entry name" value="Phosphoenolpyruvate-binding domains"/>
    <property type="match status" value="1"/>
</dbReference>
<dbReference type="InterPro" id="IPR039556">
    <property type="entry name" value="ICL/PEPM"/>
</dbReference>
<accession>A0ABQ3ZA32</accession>
<keyword evidence="2" id="KW-1185">Reference proteome</keyword>
<sequence>MTDFRALHRPGTPLLLPNAWDVASALALAEAGFAAIGTTSLGVAAAAGLPDGRAEGSAETQTLVRALKGRLPIPLTVDIEAGFGGGPDEVADLAEALFEAGAAGINIEDGRPDGTLTAPAAQAELIAAIKARTPALFVNARTDTHWLPGATPPDLAETLTRARTYVEAGADGIFVPAVAADAEIRTLTTELAAPLNVLLLPGMTVPHLAGLGVARISTGSMLFRAALAAAVTTARAIAAGTPAAAPAITYAEANALAARDPR</sequence>
<name>A0ABQ3ZA32_9ACTN</name>
<protein>
    <submittedName>
        <fullName evidence="1">Phosphonomutase</fullName>
    </submittedName>
</protein>
<evidence type="ECO:0000313" key="2">
    <source>
        <dbReference type="Proteomes" id="UP000637628"/>
    </source>
</evidence>
<dbReference type="Proteomes" id="UP000637628">
    <property type="component" value="Unassembled WGS sequence"/>
</dbReference>
<proteinExistence type="predicted"/>
<comment type="caution">
    <text evidence="1">The sequence shown here is derived from an EMBL/GenBank/DDBJ whole genome shotgun (WGS) entry which is preliminary data.</text>
</comment>
<organism evidence="1 2">
    <name type="scientific">Paractinoplanes durhamensis</name>
    <dbReference type="NCBI Taxonomy" id="113563"/>
    <lineage>
        <taxon>Bacteria</taxon>
        <taxon>Bacillati</taxon>
        <taxon>Actinomycetota</taxon>
        <taxon>Actinomycetes</taxon>
        <taxon>Micromonosporales</taxon>
        <taxon>Micromonosporaceae</taxon>
        <taxon>Paractinoplanes</taxon>
    </lineage>
</organism>
<gene>
    <name evidence="1" type="ORF">Adu01nite_80500</name>
</gene>
<dbReference type="InterPro" id="IPR015813">
    <property type="entry name" value="Pyrv/PenolPyrv_kinase-like_dom"/>
</dbReference>
<evidence type="ECO:0000313" key="1">
    <source>
        <dbReference type="EMBL" id="GIE06700.1"/>
    </source>
</evidence>